<name>A0A132P7N1_ENTFC</name>
<proteinExistence type="predicted"/>
<gene>
    <name evidence="1" type="ORF">AWT83_07580</name>
</gene>
<dbReference type="InterPro" id="IPR041657">
    <property type="entry name" value="HTH_17"/>
</dbReference>
<evidence type="ECO:0000313" key="1">
    <source>
        <dbReference type="EMBL" id="KWX18335.1"/>
    </source>
</evidence>
<dbReference type="Pfam" id="PF12728">
    <property type="entry name" value="HTH_17"/>
    <property type="match status" value="1"/>
</dbReference>
<accession>A0A132P7N1</accession>
<dbReference type="Gene3D" id="1.10.10.10">
    <property type="entry name" value="Winged helix-like DNA-binding domain superfamily/Winged helix DNA-binding domain"/>
    <property type="match status" value="1"/>
</dbReference>
<protein>
    <submittedName>
        <fullName evidence="1">Uncharacterized protein</fullName>
    </submittedName>
</protein>
<dbReference type="RefSeq" id="WP_002299877.1">
    <property type="nucleotide sequence ID" value="NZ_BLAC01000001.1"/>
</dbReference>
<reference evidence="1 2" key="1">
    <citation type="submission" date="2016-01" db="EMBL/GenBank/DDBJ databases">
        <title>Molecular Mechanisms for transfer of large genomic segments between Enterococcus faecium strains.</title>
        <authorList>
            <person name="Garcia-Solache M.A."/>
            <person name="Lebreton F."/>
            <person name="Mclaughlin R.E."/>
            <person name="Whiteaker J.D."/>
            <person name="Gilmore M.S."/>
            <person name="Rice L.B."/>
        </authorList>
    </citation>
    <scope>NUCLEOTIDE SEQUENCE [LARGE SCALE GENOMIC DNA]</scope>
    <source>
        <strain evidence="1 2">D344RRF x C68</strain>
    </source>
</reference>
<dbReference type="InterPro" id="IPR009061">
    <property type="entry name" value="DNA-bd_dom_put_sf"/>
</dbReference>
<organism evidence="1 2">
    <name type="scientific">Enterococcus faecium</name>
    <name type="common">Streptococcus faecium</name>
    <dbReference type="NCBI Taxonomy" id="1352"/>
    <lineage>
        <taxon>Bacteria</taxon>
        <taxon>Bacillati</taxon>
        <taxon>Bacillota</taxon>
        <taxon>Bacilli</taxon>
        <taxon>Lactobacillales</taxon>
        <taxon>Enterococcaceae</taxon>
        <taxon>Enterococcus</taxon>
    </lineage>
</organism>
<comment type="caution">
    <text evidence="1">The sequence shown here is derived from an EMBL/GenBank/DDBJ whole genome shotgun (WGS) entry which is preliminary data.</text>
</comment>
<dbReference type="SUPFAM" id="SSF46955">
    <property type="entry name" value="Putative DNA-binding domain"/>
    <property type="match status" value="1"/>
</dbReference>
<dbReference type="Proteomes" id="UP000070452">
    <property type="component" value="Unassembled WGS sequence"/>
</dbReference>
<dbReference type="InterPro" id="IPR036388">
    <property type="entry name" value="WH-like_DNA-bd_sf"/>
</dbReference>
<dbReference type="GeneID" id="15141056"/>
<evidence type="ECO:0000313" key="2">
    <source>
        <dbReference type="Proteomes" id="UP000070452"/>
    </source>
</evidence>
<dbReference type="AlphaFoldDB" id="A0A132P7N1"/>
<sequence>MEAIKLMISEEQEEMFLKQFYQIATKAIEKAQENAGMTREYLNQKEMAEYLNVSENFLKNAVRNEGLPVVELGARKFYSKKAVNEFMFARMKRGGSFERR</sequence>
<dbReference type="EMBL" id="LRHK01000001">
    <property type="protein sequence ID" value="KWX18335.1"/>
    <property type="molecule type" value="Genomic_DNA"/>
</dbReference>